<dbReference type="CDD" id="cd07995">
    <property type="entry name" value="TPK"/>
    <property type="match status" value="1"/>
</dbReference>
<dbReference type="SUPFAM" id="SSF63999">
    <property type="entry name" value="Thiamin pyrophosphokinase, catalytic domain"/>
    <property type="match status" value="1"/>
</dbReference>
<gene>
    <name evidence="7" type="ORF">FF124_06620</name>
</gene>
<protein>
    <recommendedName>
        <fullName evidence="5">Thiamine diphosphokinase</fullName>
        <ecNumber evidence="5">2.7.6.2</ecNumber>
    </recommendedName>
</protein>
<evidence type="ECO:0000259" key="6">
    <source>
        <dbReference type="Pfam" id="PF04263"/>
    </source>
</evidence>
<keyword evidence="4" id="KW-0067">ATP-binding</keyword>
<dbReference type="Proteomes" id="UP000307874">
    <property type="component" value="Unassembled WGS sequence"/>
</dbReference>
<reference evidence="7 8" key="1">
    <citation type="submission" date="2019-06" db="EMBL/GenBank/DDBJ databases">
        <title>Martelella lutilitoris sp. nov., isolated from a tidal mudflat.</title>
        <authorList>
            <person name="Kim Y.-J."/>
        </authorList>
    </citation>
    <scope>NUCLEOTIDE SEQUENCE [LARGE SCALE GENOMIC DNA]</scope>
    <source>
        <strain evidence="7 8">GH2-6</strain>
    </source>
</reference>
<keyword evidence="3 7" id="KW-0418">Kinase</keyword>
<dbReference type="PANTHER" id="PTHR41299:SF1">
    <property type="entry name" value="THIAMINE PYROPHOSPHOKINASE"/>
    <property type="match status" value="1"/>
</dbReference>
<evidence type="ECO:0000256" key="3">
    <source>
        <dbReference type="ARBA" id="ARBA00022777"/>
    </source>
</evidence>
<dbReference type="AlphaFoldDB" id="A0A5C4JTQ4"/>
<evidence type="ECO:0000313" key="8">
    <source>
        <dbReference type="Proteomes" id="UP000307874"/>
    </source>
</evidence>
<dbReference type="OrthoDB" id="9804377at2"/>
<dbReference type="Pfam" id="PF04263">
    <property type="entry name" value="TPK_catalytic"/>
    <property type="match status" value="1"/>
</dbReference>
<accession>A0A5C4JTQ4</accession>
<keyword evidence="8" id="KW-1185">Reference proteome</keyword>
<dbReference type="EMBL" id="VCLB01000003">
    <property type="protein sequence ID" value="TNB48793.1"/>
    <property type="molecule type" value="Genomic_DNA"/>
</dbReference>
<name>A0A5C4JTQ4_9HYPH</name>
<dbReference type="NCBIfam" id="TIGR01378">
    <property type="entry name" value="thi_PPkinase"/>
    <property type="match status" value="1"/>
</dbReference>
<comment type="caution">
    <text evidence="7">The sequence shown here is derived from an EMBL/GenBank/DDBJ whole genome shotgun (WGS) entry which is preliminary data.</text>
</comment>
<evidence type="ECO:0000256" key="2">
    <source>
        <dbReference type="ARBA" id="ARBA00022741"/>
    </source>
</evidence>
<dbReference type="GO" id="GO:0004788">
    <property type="term" value="F:thiamine diphosphokinase activity"/>
    <property type="evidence" value="ECO:0007669"/>
    <property type="project" value="UniProtKB-UniRule"/>
</dbReference>
<keyword evidence="1 7" id="KW-0808">Transferase</keyword>
<sequence length="220" mass="23047">MKAAETFTLLLGGALAVDDRVRRLVGGSRVIAADGGMVHAEALGVSPEVWVGDFDSTDAALIERFPDIERKSFPPAKNATDGAIATEEAIARGAARIIMAGALQGERTDHGLMNLLLAVRLAEAGYDMVLTSGEEEARPLLPGASEIDMPAGALFSVLGISDLFGLSIENAVYPLDDFEAPFGLPRTVSNKAGNGDGPVRFGLKSGRGIVIFRPHDFSGV</sequence>
<dbReference type="InterPro" id="IPR006282">
    <property type="entry name" value="Thi_PPkinase"/>
</dbReference>
<proteinExistence type="predicted"/>
<dbReference type="GO" id="GO:0016301">
    <property type="term" value="F:kinase activity"/>
    <property type="evidence" value="ECO:0007669"/>
    <property type="project" value="UniProtKB-KW"/>
</dbReference>
<dbReference type="PANTHER" id="PTHR41299">
    <property type="entry name" value="THIAMINE PYROPHOSPHOKINASE"/>
    <property type="match status" value="1"/>
</dbReference>
<dbReference type="Gene3D" id="3.40.50.10240">
    <property type="entry name" value="Thiamin pyrophosphokinase, catalytic domain"/>
    <property type="match status" value="1"/>
</dbReference>
<evidence type="ECO:0000256" key="5">
    <source>
        <dbReference type="NCBIfam" id="TIGR01378"/>
    </source>
</evidence>
<feature type="domain" description="Thiamin pyrophosphokinase catalytic" evidence="6">
    <location>
        <begin position="29"/>
        <end position="128"/>
    </location>
</feature>
<dbReference type="EC" id="2.7.6.2" evidence="5"/>
<dbReference type="GO" id="GO:0009229">
    <property type="term" value="P:thiamine diphosphate biosynthetic process"/>
    <property type="evidence" value="ECO:0007669"/>
    <property type="project" value="InterPro"/>
</dbReference>
<evidence type="ECO:0000256" key="4">
    <source>
        <dbReference type="ARBA" id="ARBA00022840"/>
    </source>
</evidence>
<dbReference type="GO" id="GO:0006772">
    <property type="term" value="P:thiamine metabolic process"/>
    <property type="evidence" value="ECO:0007669"/>
    <property type="project" value="UniProtKB-UniRule"/>
</dbReference>
<evidence type="ECO:0000313" key="7">
    <source>
        <dbReference type="EMBL" id="TNB48793.1"/>
    </source>
</evidence>
<dbReference type="RefSeq" id="WP_138747697.1">
    <property type="nucleotide sequence ID" value="NZ_VCLB01000003.1"/>
</dbReference>
<organism evidence="7 8">
    <name type="scientific">Martelella lutilitoris</name>
    <dbReference type="NCBI Taxonomy" id="2583532"/>
    <lineage>
        <taxon>Bacteria</taxon>
        <taxon>Pseudomonadati</taxon>
        <taxon>Pseudomonadota</taxon>
        <taxon>Alphaproteobacteria</taxon>
        <taxon>Hyphomicrobiales</taxon>
        <taxon>Aurantimonadaceae</taxon>
        <taxon>Martelella</taxon>
    </lineage>
</organism>
<keyword evidence="2" id="KW-0547">Nucleotide-binding</keyword>
<dbReference type="InterPro" id="IPR053149">
    <property type="entry name" value="TPK"/>
</dbReference>
<dbReference type="InterPro" id="IPR036759">
    <property type="entry name" value="TPK_catalytic_sf"/>
</dbReference>
<dbReference type="InterPro" id="IPR007371">
    <property type="entry name" value="TPK_catalytic"/>
</dbReference>
<dbReference type="GO" id="GO:0005524">
    <property type="term" value="F:ATP binding"/>
    <property type="evidence" value="ECO:0007669"/>
    <property type="project" value="UniProtKB-KW"/>
</dbReference>
<evidence type="ECO:0000256" key="1">
    <source>
        <dbReference type="ARBA" id="ARBA00022679"/>
    </source>
</evidence>